<dbReference type="Proteomes" id="UP000676565">
    <property type="component" value="Unassembled WGS sequence"/>
</dbReference>
<comment type="caution">
    <text evidence="2">The sequence shown here is derived from an EMBL/GenBank/DDBJ whole genome shotgun (WGS) entry which is preliminary data.</text>
</comment>
<keyword evidence="1" id="KW-0732">Signal</keyword>
<keyword evidence="3" id="KW-1185">Reference proteome</keyword>
<evidence type="ECO:0000313" key="3">
    <source>
        <dbReference type="Proteomes" id="UP000676565"/>
    </source>
</evidence>
<proteinExistence type="predicted"/>
<accession>A0ABS5C0Q9</accession>
<name>A0ABS5C0Q9_9BACT</name>
<evidence type="ECO:0008006" key="4">
    <source>
        <dbReference type="Google" id="ProtNLM"/>
    </source>
</evidence>
<evidence type="ECO:0000313" key="2">
    <source>
        <dbReference type="EMBL" id="MBP3959556.1"/>
    </source>
</evidence>
<dbReference type="RefSeq" id="WP_210660250.1">
    <property type="nucleotide sequence ID" value="NZ_JAGKQQ010000001.1"/>
</dbReference>
<organism evidence="2 3">
    <name type="scientific">Gemmata palustris</name>
    <dbReference type="NCBI Taxonomy" id="2822762"/>
    <lineage>
        <taxon>Bacteria</taxon>
        <taxon>Pseudomonadati</taxon>
        <taxon>Planctomycetota</taxon>
        <taxon>Planctomycetia</taxon>
        <taxon>Gemmatales</taxon>
        <taxon>Gemmataceae</taxon>
        <taxon>Gemmata</taxon>
    </lineage>
</organism>
<reference evidence="2 3" key="1">
    <citation type="submission" date="2021-04" db="EMBL/GenBank/DDBJ databases">
        <authorList>
            <person name="Ivanova A."/>
        </authorList>
    </citation>
    <scope>NUCLEOTIDE SEQUENCE [LARGE SCALE GENOMIC DNA]</scope>
    <source>
        <strain evidence="2 3">G18</strain>
    </source>
</reference>
<dbReference type="EMBL" id="JAGKQQ010000001">
    <property type="protein sequence ID" value="MBP3959556.1"/>
    <property type="molecule type" value="Genomic_DNA"/>
</dbReference>
<sequence>MFATLTARPRLLATALVLAAFTGLAGHPTLAESVGADVWNVAELQESLRESTDVSSQLDTEGGAVLRRIAVKEALVDELLAGRAPLAEVTTKFTELNAARAEYLTTIRAFYPGATDQEKMARNVISFALLRAPARARSALAQRLDAELNQMIAPSGTH</sequence>
<gene>
    <name evidence="2" type="ORF">J8F10_30295</name>
</gene>
<evidence type="ECO:0000256" key="1">
    <source>
        <dbReference type="SAM" id="SignalP"/>
    </source>
</evidence>
<feature type="signal peptide" evidence="1">
    <location>
        <begin position="1"/>
        <end position="25"/>
    </location>
</feature>
<feature type="chain" id="PRO_5046071614" description="Periplasmic heavy metal sensor" evidence="1">
    <location>
        <begin position="26"/>
        <end position="158"/>
    </location>
</feature>
<protein>
    <recommendedName>
        <fullName evidence="4">Periplasmic heavy metal sensor</fullName>
    </recommendedName>
</protein>